<dbReference type="InterPro" id="IPR028261">
    <property type="entry name" value="DPD_II"/>
</dbReference>
<evidence type="ECO:0000259" key="1">
    <source>
        <dbReference type="Pfam" id="PF14691"/>
    </source>
</evidence>
<dbReference type="Gene3D" id="3.50.50.60">
    <property type="entry name" value="FAD/NAD(P)-binding domain"/>
    <property type="match status" value="1"/>
</dbReference>
<dbReference type="SUPFAM" id="SSF46548">
    <property type="entry name" value="alpha-helical ferredoxin"/>
    <property type="match status" value="1"/>
</dbReference>
<dbReference type="Proteomes" id="UP000437736">
    <property type="component" value="Unassembled WGS sequence"/>
</dbReference>
<comment type="caution">
    <text evidence="2">The sequence shown here is derived from an EMBL/GenBank/DDBJ whole genome shotgun (WGS) entry which is preliminary data.</text>
</comment>
<evidence type="ECO:0000313" key="2">
    <source>
        <dbReference type="EMBL" id="MST35322.1"/>
    </source>
</evidence>
<dbReference type="Gene3D" id="1.10.1060.10">
    <property type="entry name" value="Alpha-helical ferredoxin"/>
    <property type="match status" value="1"/>
</dbReference>
<feature type="domain" description="Dihydroprymidine dehydrogenase" evidence="1">
    <location>
        <begin position="59"/>
        <end position="155"/>
    </location>
</feature>
<feature type="non-terminal residue" evidence="2">
    <location>
        <position position="1"/>
    </location>
</feature>
<dbReference type="InterPro" id="IPR036188">
    <property type="entry name" value="FAD/NAD-bd_sf"/>
</dbReference>
<gene>
    <name evidence="2" type="ORF">GHK86_21650</name>
</gene>
<dbReference type="PANTHER" id="PTHR42783:SF3">
    <property type="entry name" value="GLUTAMATE SYNTHASE [NADPH] SMALL CHAIN-RELATED"/>
    <property type="match status" value="1"/>
</dbReference>
<evidence type="ECO:0000313" key="3">
    <source>
        <dbReference type="Proteomes" id="UP000437736"/>
    </source>
</evidence>
<dbReference type="SUPFAM" id="SSF51971">
    <property type="entry name" value="Nucleotide-binding domain"/>
    <property type="match status" value="1"/>
</dbReference>
<reference evidence="2 3" key="1">
    <citation type="submission" date="2019-11" db="EMBL/GenBank/DDBJ databases">
        <title>Acidiferrimicrobium australis gen. nov., sp. nov., an acidophilic and obligately heterotrophic, member of the Actinobacteria that catalyses dissimilatory oxido- reduction of iron isolated from metal-rich acidic water in Chile.</title>
        <authorList>
            <person name="Gonzalez D."/>
            <person name="Huber K."/>
            <person name="Hedrich S."/>
            <person name="Rojas-Villalobos C."/>
            <person name="Quatrini R."/>
            <person name="Dinamarca M.A."/>
            <person name="Schwarz A."/>
            <person name="Canales C."/>
            <person name="Nancucheo I."/>
        </authorList>
    </citation>
    <scope>NUCLEOTIDE SEQUENCE [LARGE SCALE GENOMIC DNA]</scope>
    <source>
        <strain evidence="2 3">USS-CCA1</strain>
    </source>
</reference>
<dbReference type="PANTHER" id="PTHR42783">
    <property type="entry name" value="GLUTAMATE SYNTHASE [NADPH] SMALL CHAIN"/>
    <property type="match status" value="1"/>
</dbReference>
<accession>A0ABW9R1I2</accession>
<feature type="non-terminal residue" evidence="2">
    <location>
        <position position="304"/>
    </location>
</feature>
<dbReference type="EMBL" id="WJHE01001622">
    <property type="protein sequence ID" value="MST35322.1"/>
    <property type="molecule type" value="Genomic_DNA"/>
</dbReference>
<sequence>HPAAALAGDTPVLDGGAAVLAGDTPVLDGGAGVLAGDTPVLDGGARGAGVLAETRRGLASEADALAEASRCLQCPDPTCVRGCPAHNDIPAFIAALREHDLRRAQRVIRQTSFLPDVCSRVCDQAVQCEGACTWSLAGGTPVAIGALERYVSEAAAMLPLEAEDDLGAGTTVAVVGSGPAGIGAAFELVRAGASVTVLEARDRPGGLLDWGIPGFTLPADVARRPWDDLLLAGVDLRCGVEVTPADLEDLLATFDAVILAHGAGVPLRLPVAGADLDGVCDATEFLLDAQGALEGGSPSRLVPP</sequence>
<dbReference type="InterPro" id="IPR009051">
    <property type="entry name" value="Helical_ferredxn"/>
</dbReference>
<name>A0ABW9R1I2_9ACTN</name>
<dbReference type="Pfam" id="PF13450">
    <property type="entry name" value="NAD_binding_8"/>
    <property type="match status" value="1"/>
</dbReference>
<proteinExistence type="predicted"/>
<keyword evidence="3" id="KW-1185">Reference proteome</keyword>
<protein>
    <submittedName>
        <fullName evidence="2">NAD(P)-binding protein</fullName>
    </submittedName>
</protein>
<dbReference type="Pfam" id="PF14691">
    <property type="entry name" value="Fer4_20"/>
    <property type="match status" value="1"/>
</dbReference>
<organism evidence="2 3">
    <name type="scientific">Acidiferrimicrobium australe</name>
    <dbReference type="NCBI Taxonomy" id="2664430"/>
    <lineage>
        <taxon>Bacteria</taxon>
        <taxon>Bacillati</taxon>
        <taxon>Actinomycetota</taxon>
        <taxon>Acidimicrobiia</taxon>
        <taxon>Acidimicrobiales</taxon>
        <taxon>Acidimicrobiaceae</taxon>
        <taxon>Acidiferrimicrobium</taxon>
    </lineage>
</organism>
<dbReference type="PRINTS" id="PR00419">
    <property type="entry name" value="ADXRDTASE"/>
</dbReference>